<dbReference type="Proteomes" id="UP000663873">
    <property type="component" value="Unassembled WGS sequence"/>
</dbReference>
<accession>A0A821Y1W2</accession>
<proteinExistence type="predicted"/>
<protein>
    <recommendedName>
        <fullName evidence="2">Ig-like domain-containing protein</fullName>
    </recommendedName>
</protein>
<dbReference type="Pfam" id="PF08205">
    <property type="entry name" value="C2-set_2"/>
    <property type="match status" value="1"/>
</dbReference>
<gene>
    <name evidence="3" type="ORF">UJA718_LOCUS47826</name>
</gene>
<dbReference type="PROSITE" id="PS50835">
    <property type="entry name" value="IG_LIKE"/>
    <property type="match status" value="1"/>
</dbReference>
<feature type="non-terminal residue" evidence="3">
    <location>
        <position position="1"/>
    </location>
</feature>
<keyword evidence="1" id="KW-1015">Disulfide bond</keyword>
<reference evidence="3" key="1">
    <citation type="submission" date="2021-02" db="EMBL/GenBank/DDBJ databases">
        <authorList>
            <person name="Nowell W R."/>
        </authorList>
    </citation>
    <scope>NUCLEOTIDE SEQUENCE</scope>
</reference>
<evidence type="ECO:0000313" key="3">
    <source>
        <dbReference type="EMBL" id="CAF4952586.1"/>
    </source>
</evidence>
<keyword evidence="4" id="KW-1185">Reference proteome</keyword>
<dbReference type="InterPro" id="IPR007110">
    <property type="entry name" value="Ig-like_dom"/>
</dbReference>
<dbReference type="InterPro" id="IPR013162">
    <property type="entry name" value="CD80_C2-set"/>
</dbReference>
<feature type="non-terminal residue" evidence="3">
    <location>
        <position position="75"/>
    </location>
</feature>
<name>A0A821Y1W2_9BILA</name>
<comment type="caution">
    <text evidence="3">The sequence shown here is derived from an EMBL/GenBank/DDBJ whole genome shotgun (WGS) entry which is preliminary data.</text>
</comment>
<feature type="domain" description="Ig-like" evidence="2">
    <location>
        <begin position="15"/>
        <end position="75"/>
    </location>
</feature>
<dbReference type="EMBL" id="CAJOBP010092720">
    <property type="protein sequence ID" value="CAF4952586.1"/>
    <property type="molecule type" value="Genomic_DNA"/>
</dbReference>
<evidence type="ECO:0000313" key="4">
    <source>
        <dbReference type="Proteomes" id="UP000663873"/>
    </source>
</evidence>
<evidence type="ECO:0000259" key="2">
    <source>
        <dbReference type="PROSITE" id="PS50835"/>
    </source>
</evidence>
<sequence>PALKQIGHVRALVRPERVQINDRLFSNEVTLVTMRYDEPVHQINCRVDGARPAAQIKWINENGVEFPATSRTFAQ</sequence>
<dbReference type="AlphaFoldDB" id="A0A821Y1W2"/>
<organism evidence="3 4">
    <name type="scientific">Rotaria socialis</name>
    <dbReference type="NCBI Taxonomy" id="392032"/>
    <lineage>
        <taxon>Eukaryota</taxon>
        <taxon>Metazoa</taxon>
        <taxon>Spiralia</taxon>
        <taxon>Gnathifera</taxon>
        <taxon>Rotifera</taxon>
        <taxon>Eurotatoria</taxon>
        <taxon>Bdelloidea</taxon>
        <taxon>Philodinida</taxon>
        <taxon>Philodinidae</taxon>
        <taxon>Rotaria</taxon>
    </lineage>
</organism>
<evidence type="ECO:0000256" key="1">
    <source>
        <dbReference type="ARBA" id="ARBA00023157"/>
    </source>
</evidence>